<dbReference type="RefSeq" id="WP_014803371.1">
    <property type="nucleotide sequence ID" value="NC_018020.1"/>
</dbReference>
<organism evidence="2 3">
    <name type="scientific">Turneriella parva (strain ATCC BAA-1111 / DSM 21527 / NCTC 11395 / H)</name>
    <name type="common">Leptospira parva</name>
    <dbReference type="NCBI Taxonomy" id="869212"/>
    <lineage>
        <taxon>Bacteria</taxon>
        <taxon>Pseudomonadati</taxon>
        <taxon>Spirochaetota</taxon>
        <taxon>Spirochaetia</taxon>
        <taxon>Leptospirales</taxon>
        <taxon>Leptospiraceae</taxon>
        <taxon>Turneriella</taxon>
    </lineage>
</organism>
<dbReference type="HOGENOM" id="CLU_2083857_0_0_12"/>
<evidence type="ECO:0000256" key="1">
    <source>
        <dbReference type="SAM" id="Phobius"/>
    </source>
</evidence>
<reference evidence="2 3" key="1">
    <citation type="submission" date="2012-06" db="EMBL/GenBank/DDBJ databases">
        <title>The complete chromosome of genome of Turneriella parva DSM 21527.</title>
        <authorList>
            <consortium name="US DOE Joint Genome Institute (JGI-PGF)"/>
            <person name="Lucas S."/>
            <person name="Han J."/>
            <person name="Lapidus A."/>
            <person name="Bruce D."/>
            <person name="Goodwin L."/>
            <person name="Pitluck S."/>
            <person name="Peters L."/>
            <person name="Kyrpides N."/>
            <person name="Mavromatis K."/>
            <person name="Ivanova N."/>
            <person name="Mikhailova N."/>
            <person name="Chertkov O."/>
            <person name="Detter J.C."/>
            <person name="Tapia R."/>
            <person name="Han C."/>
            <person name="Land M."/>
            <person name="Hauser L."/>
            <person name="Markowitz V."/>
            <person name="Cheng J.-F."/>
            <person name="Hugenholtz P."/>
            <person name="Woyke T."/>
            <person name="Wu D."/>
            <person name="Gronow S."/>
            <person name="Wellnitz S."/>
            <person name="Brambilla E."/>
            <person name="Klenk H.-P."/>
            <person name="Eisen J.A."/>
        </authorList>
    </citation>
    <scope>NUCLEOTIDE SEQUENCE [LARGE SCALE GENOMIC DNA]</scope>
    <source>
        <strain evidence="3">ATCC BAA-1111 / DSM 21527 / NCTC 11395 / H</strain>
    </source>
</reference>
<accession>I4B6F8</accession>
<keyword evidence="1" id="KW-0472">Membrane</keyword>
<sequence length="117" mass="13796">MFKPREKYEDLKNLIALAVIIILIGGIVFAFLYRNIRMAIVTYEIERLKKERKAAYIETEELRLQVARHSSAERMEKLFQEKYGFLPVEVSQKISTYILPPFDTKRDEDLEPNQTGK</sequence>
<dbReference type="EMBL" id="CP002959">
    <property type="protein sequence ID" value="AFM12865.1"/>
    <property type="molecule type" value="Genomic_DNA"/>
</dbReference>
<dbReference type="STRING" id="869212.Turpa_2220"/>
<evidence type="ECO:0000313" key="3">
    <source>
        <dbReference type="Proteomes" id="UP000006048"/>
    </source>
</evidence>
<keyword evidence="3" id="KW-1185">Reference proteome</keyword>
<feature type="transmembrane region" description="Helical" evidence="1">
    <location>
        <begin position="14"/>
        <end position="33"/>
    </location>
</feature>
<keyword evidence="1" id="KW-1133">Transmembrane helix</keyword>
<name>I4B6F8_TURPD</name>
<dbReference type="Proteomes" id="UP000006048">
    <property type="component" value="Chromosome"/>
</dbReference>
<evidence type="ECO:0000313" key="2">
    <source>
        <dbReference type="EMBL" id="AFM12865.1"/>
    </source>
</evidence>
<evidence type="ECO:0008006" key="4">
    <source>
        <dbReference type="Google" id="ProtNLM"/>
    </source>
</evidence>
<keyword evidence="1" id="KW-0812">Transmembrane</keyword>
<protein>
    <recommendedName>
        <fullName evidence="4">Septum formation initiator</fullName>
    </recommendedName>
</protein>
<dbReference type="AlphaFoldDB" id="I4B6F8"/>
<gene>
    <name evidence="2" type="ordered locus">Turpa_2220</name>
</gene>
<proteinExistence type="predicted"/>
<dbReference type="KEGG" id="tpx:Turpa_2220"/>